<sequence length="76" mass="7967">MVYDDIKVYQGIRVCKYDSDSLVCLPAPGARLEALIKGEVSSLRHVAVIVSGADGFMTAGTGNVPDNLKLISAVTG</sequence>
<name>A0A9D3PMY1_MEGAT</name>
<proteinExistence type="predicted"/>
<keyword evidence="2" id="KW-1185">Reference proteome</keyword>
<reference evidence="1" key="1">
    <citation type="submission" date="2021-01" db="EMBL/GenBank/DDBJ databases">
        <authorList>
            <person name="Zahm M."/>
            <person name="Roques C."/>
            <person name="Cabau C."/>
            <person name="Klopp C."/>
            <person name="Donnadieu C."/>
            <person name="Jouanno E."/>
            <person name="Lampietro C."/>
            <person name="Louis A."/>
            <person name="Herpin A."/>
            <person name="Echchiki A."/>
            <person name="Berthelot C."/>
            <person name="Parey E."/>
            <person name="Roest-Crollius H."/>
            <person name="Braasch I."/>
            <person name="Postlethwait J."/>
            <person name="Bobe J."/>
            <person name="Montfort J."/>
            <person name="Bouchez O."/>
            <person name="Begum T."/>
            <person name="Mejri S."/>
            <person name="Adams A."/>
            <person name="Chen W.-J."/>
            <person name="Guiguen Y."/>
        </authorList>
    </citation>
    <scope>NUCLEOTIDE SEQUENCE</scope>
    <source>
        <strain evidence="1">YG-15Mar2019-1</strain>
        <tissue evidence="1">Brain</tissue>
    </source>
</reference>
<accession>A0A9D3PMY1</accession>
<dbReference type="EMBL" id="JAFDVH010000017">
    <property type="protein sequence ID" value="KAG7461550.1"/>
    <property type="molecule type" value="Genomic_DNA"/>
</dbReference>
<gene>
    <name evidence="1" type="ORF">MATL_G00192250</name>
</gene>
<comment type="caution">
    <text evidence="1">The sequence shown here is derived from an EMBL/GenBank/DDBJ whole genome shotgun (WGS) entry which is preliminary data.</text>
</comment>
<organism evidence="1 2">
    <name type="scientific">Megalops atlanticus</name>
    <name type="common">Tarpon</name>
    <name type="synonym">Clupea gigantea</name>
    <dbReference type="NCBI Taxonomy" id="7932"/>
    <lineage>
        <taxon>Eukaryota</taxon>
        <taxon>Metazoa</taxon>
        <taxon>Chordata</taxon>
        <taxon>Craniata</taxon>
        <taxon>Vertebrata</taxon>
        <taxon>Euteleostomi</taxon>
        <taxon>Actinopterygii</taxon>
        <taxon>Neopterygii</taxon>
        <taxon>Teleostei</taxon>
        <taxon>Elopiformes</taxon>
        <taxon>Megalopidae</taxon>
        <taxon>Megalops</taxon>
    </lineage>
</organism>
<protein>
    <submittedName>
        <fullName evidence="1">Uncharacterized protein</fullName>
    </submittedName>
</protein>
<evidence type="ECO:0000313" key="2">
    <source>
        <dbReference type="Proteomes" id="UP001046870"/>
    </source>
</evidence>
<dbReference type="AlphaFoldDB" id="A0A9D3PMY1"/>
<evidence type="ECO:0000313" key="1">
    <source>
        <dbReference type="EMBL" id="KAG7461550.1"/>
    </source>
</evidence>
<dbReference type="Proteomes" id="UP001046870">
    <property type="component" value="Chromosome 17"/>
</dbReference>